<keyword evidence="1 4" id="KW-0489">Methyltransferase</keyword>
<evidence type="ECO:0000256" key="4">
    <source>
        <dbReference type="HAMAP-Rule" id="MF_02057"/>
    </source>
</evidence>
<dbReference type="PANTHER" id="PTHR43464">
    <property type="entry name" value="METHYLTRANSFERASE"/>
    <property type="match status" value="1"/>
</dbReference>
<feature type="binding site" evidence="4">
    <location>
        <position position="74"/>
    </location>
    <ligand>
        <name>S-adenosyl-L-methionine</name>
        <dbReference type="ChEBI" id="CHEBI:59789"/>
    </ligand>
</feature>
<keyword evidence="2 4" id="KW-0808">Transferase</keyword>
<dbReference type="GO" id="GO:0006400">
    <property type="term" value="P:tRNA modification"/>
    <property type="evidence" value="ECO:0007669"/>
    <property type="project" value="UniProtKB-UniRule"/>
</dbReference>
<gene>
    <name evidence="4" type="primary">cmoM</name>
    <name evidence="5" type="ORF">HELGO_WM34873</name>
</gene>
<evidence type="ECO:0000256" key="2">
    <source>
        <dbReference type="ARBA" id="ARBA00022679"/>
    </source>
</evidence>
<feature type="binding site" evidence="4">
    <location>
        <position position="29"/>
    </location>
    <ligand>
        <name>S-adenosyl-L-methionine</name>
        <dbReference type="ChEBI" id="CHEBI:59789"/>
    </ligand>
</feature>
<feature type="binding site" evidence="4">
    <location>
        <begin position="53"/>
        <end position="54"/>
    </location>
    <ligand>
        <name>S-adenosyl-L-methionine</name>
        <dbReference type="ChEBI" id="CHEBI:59789"/>
    </ligand>
</feature>
<comment type="similarity">
    <text evidence="4">Belongs to the class I-like SAM-binding methyltransferase superfamily. CmoM family.</text>
</comment>
<dbReference type="EC" id="2.1.1.-" evidence="4"/>
<reference evidence="5" key="1">
    <citation type="submission" date="2020-01" db="EMBL/GenBank/DDBJ databases">
        <authorList>
            <person name="Meier V. D."/>
            <person name="Meier V D."/>
        </authorList>
    </citation>
    <scope>NUCLEOTIDE SEQUENCE</scope>
    <source>
        <strain evidence="5">HLG_WM_MAG_09</strain>
    </source>
</reference>
<comment type="function">
    <text evidence="4">Catalyzes the methylation of 5-carboxymethoxyuridine (cmo5U) to form 5-methoxycarbonylmethoxyuridine (mcmo5U) at position 34 in tRNAs.</text>
</comment>
<evidence type="ECO:0000313" key="5">
    <source>
        <dbReference type="EMBL" id="CAA6813430.1"/>
    </source>
</evidence>
<keyword evidence="3 4" id="KW-0949">S-adenosyl-L-methionine</keyword>
<comment type="catalytic activity">
    <reaction evidence="4">
        <text>5-carboxymethoxyuridine(34) in tRNA + S-adenosyl-L-methionine = 5-methoxycarbonylmethoxyuridine(34) in tRNA + S-adenosyl-L-homocysteine</text>
        <dbReference type="Rhea" id="RHEA:54080"/>
        <dbReference type="Rhea" id="RHEA-COMP:13383"/>
        <dbReference type="Rhea" id="RHEA-COMP:13781"/>
        <dbReference type="ChEBI" id="CHEBI:57856"/>
        <dbReference type="ChEBI" id="CHEBI:59789"/>
        <dbReference type="ChEBI" id="CHEBI:136879"/>
        <dbReference type="ChEBI" id="CHEBI:138053"/>
    </reaction>
</comment>
<feature type="binding site" evidence="4">
    <location>
        <position position="122"/>
    </location>
    <ligand>
        <name>S-adenosyl-L-methionine</name>
        <dbReference type="ChEBI" id="CHEBI:59789"/>
    </ligand>
</feature>
<dbReference type="GO" id="GO:0032259">
    <property type="term" value="P:methylation"/>
    <property type="evidence" value="ECO:0007669"/>
    <property type="project" value="UniProtKB-KW"/>
</dbReference>
<dbReference type="CDD" id="cd02440">
    <property type="entry name" value="AdoMet_MTases"/>
    <property type="match status" value="1"/>
</dbReference>
<dbReference type="PANTHER" id="PTHR43464:SF19">
    <property type="entry name" value="UBIQUINONE BIOSYNTHESIS O-METHYLTRANSFERASE, MITOCHONDRIAL"/>
    <property type="match status" value="1"/>
</dbReference>
<sequence length="259" mass="29884">MKHDRIFDGLAQRFQRKIYSNNDPRGQIRLHIVQQDLMQQAFMSQPLSVLDAGGGMGQMTHWLAGQGHSVTMIEPSEEMLQVAQALFEAEILFNTADLSLQRSTIQEFVAENEFQYDFIVCHAVLEWLAEPRETLEELLSLLKPGGHLSVMFFNQYSKEMRHLLGGDLKPVLEKRIASNGNNGLAPISPLIPAEVEAWLPEMGLELLIWSGVRCFYDYSHPEVRKKMVLDEVLELERRYSQQEPWRSIARYQHMVCRKL</sequence>
<organism evidence="5">
    <name type="scientific">uncultured Thiotrichaceae bacterium</name>
    <dbReference type="NCBI Taxonomy" id="298394"/>
    <lineage>
        <taxon>Bacteria</taxon>
        <taxon>Pseudomonadati</taxon>
        <taxon>Pseudomonadota</taxon>
        <taxon>Gammaproteobacteria</taxon>
        <taxon>Thiotrichales</taxon>
        <taxon>Thiotrichaceae</taxon>
        <taxon>environmental samples</taxon>
    </lineage>
</organism>
<dbReference type="HAMAP" id="MF_02057">
    <property type="entry name" value="tRNA_methyltr_CmoM"/>
    <property type="match status" value="1"/>
</dbReference>
<dbReference type="Pfam" id="PF13489">
    <property type="entry name" value="Methyltransf_23"/>
    <property type="match status" value="1"/>
</dbReference>
<dbReference type="GO" id="GO:0097697">
    <property type="term" value="F:tRNA (5-carboxymethoxyuridine(34)-5-O)-methyltransferase activity"/>
    <property type="evidence" value="ECO:0007669"/>
    <property type="project" value="UniProtKB-UniRule"/>
</dbReference>
<keyword evidence="4" id="KW-0819">tRNA processing</keyword>
<protein>
    <recommendedName>
        <fullName evidence="4">tRNA 5-carboxymethoxyuridine methyltransferase</fullName>
        <ecNumber evidence="4">2.1.1.-</ecNumber>
    </recommendedName>
    <alternativeName>
        <fullName evidence="4">cmo5U methyltransferase</fullName>
    </alternativeName>
</protein>
<dbReference type="Gene3D" id="3.40.50.150">
    <property type="entry name" value="Vaccinia Virus protein VP39"/>
    <property type="match status" value="1"/>
</dbReference>
<evidence type="ECO:0000256" key="3">
    <source>
        <dbReference type="ARBA" id="ARBA00022691"/>
    </source>
</evidence>
<dbReference type="EMBL" id="CACVAT010000207">
    <property type="protein sequence ID" value="CAA6813430.1"/>
    <property type="molecule type" value="Genomic_DNA"/>
</dbReference>
<dbReference type="SUPFAM" id="SSF53335">
    <property type="entry name" value="S-adenosyl-L-methionine-dependent methyltransferases"/>
    <property type="match status" value="1"/>
</dbReference>
<evidence type="ECO:0000256" key="1">
    <source>
        <dbReference type="ARBA" id="ARBA00022603"/>
    </source>
</evidence>
<dbReference type="AlphaFoldDB" id="A0A6S6SY37"/>
<dbReference type="InterPro" id="IPR029063">
    <property type="entry name" value="SAM-dependent_MTases_sf"/>
</dbReference>
<dbReference type="InterPro" id="IPR033664">
    <property type="entry name" value="Cmo5U_methylTrfase"/>
</dbReference>
<name>A0A6S6SY37_9GAMM</name>
<proteinExistence type="inferred from homology"/>
<comment type="caution">
    <text evidence="4">Lacks conserved residue(s) required for the propagation of feature annotation.</text>
</comment>
<accession>A0A6S6SY37</accession>